<evidence type="ECO:0000313" key="2">
    <source>
        <dbReference type="Proteomes" id="UP000289650"/>
    </source>
</evidence>
<dbReference type="EMBL" id="QWEX01000003">
    <property type="protein sequence ID" value="RXV65292.1"/>
    <property type="molecule type" value="Genomic_DNA"/>
</dbReference>
<sequence>MVRLTRLEDELAADTRGERRDACLASLRPAEAESAGAAEPGRAATMELDAARRAAMEVIERLWARYHNRL</sequence>
<name>A0A4Q2A7B6_9BURK</name>
<comment type="caution">
    <text evidence="1">The sequence shown here is derived from an EMBL/GenBank/DDBJ whole genome shotgun (WGS) entry which is preliminary data.</text>
</comment>
<proteinExistence type="predicted"/>
<dbReference type="Proteomes" id="UP000289650">
    <property type="component" value="Unassembled WGS sequence"/>
</dbReference>
<gene>
    <name evidence="1" type="ORF">D1006_34815</name>
</gene>
<evidence type="ECO:0000313" key="1">
    <source>
        <dbReference type="EMBL" id="RXV65292.1"/>
    </source>
</evidence>
<dbReference type="AlphaFoldDB" id="A0A4Q2A7B6"/>
<reference evidence="1 2" key="1">
    <citation type="submission" date="2018-08" db="EMBL/GenBank/DDBJ databases">
        <title>Mountain-cultivated ginseng endophyte, Burkholderia stabilis and its activity against ginseng root rot disease.</title>
        <authorList>
            <person name="Tapan Kumar M."/>
            <person name="Bae H."/>
            <person name="Shanmugam G."/>
            <person name="Jeon J."/>
        </authorList>
    </citation>
    <scope>NUCLEOTIDE SEQUENCE [LARGE SCALE GENOMIC DNA]</scope>
    <source>
        <strain evidence="1 2">EB159</strain>
    </source>
</reference>
<protein>
    <submittedName>
        <fullName evidence="1">Uncharacterized protein</fullName>
    </submittedName>
</protein>
<accession>A0A4Q2A7B6</accession>
<organism evidence="1 2">
    <name type="scientific">Burkholderia stabilis</name>
    <dbReference type="NCBI Taxonomy" id="95485"/>
    <lineage>
        <taxon>Bacteria</taxon>
        <taxon>Pseudomonadati</taxon>
        <taxon>Pseudomonadota</taxon>
        <taxon>Betaproteobacteria</taxon>
        <taxon>Burkholderiales</taxon>
        <taxon>Burkholderiaceae</taxon>
        <taxon>Burkholderia</taxon>
        <taxon>Burkholderia cepacia complex</taxon>
    </lineage>
</organism>